<proteinExistence type="predicted"/>
<protein>
    <submittedName>
        <fullName evidence="1">Uncharacterized protein</fullName>
    </submittedName>
</protein>
<evidence type="ECO:0000313" key="1">
    <source>
        <dbReference type="EMBL" id="JAH08145.1"/>
    </source>
</evidence>
<reference evidence="1" key="2">
    <citation type="journal article" date="2015" name="Fish Shellfish Immunol.">
        <title>Early steps in the European eel (Anguilla anguilla)-Vibrio vulnificus interaction in the gills: Role of the RtxA13 toxin.</title>
        <authorList>
            <person name="Callol A."/>
            <person name="Pajuelo D."/>
            <person name="Ebbesson L."/>
            <person name="Teles M."/>
            <person name="MacKenzie S."/>
            <person name="Amaro C."/>
        </authorList>
    </citation>
    <scope>NUCLEOTIDE SEQUENCE</scope>
</reference>
<organism evidence="1">
    <name type="scientific">Anguilla anguilla</name>
    <name type="common">European freshwater eel</name>
    <name type="synonym">Muraena anguilla</name>
    <dbReference type="NCBI Taxonomy" id="7936"/>
    <lineage>
        <taxon>Eukaryota</taxon>
        <taxon>Metazoa</taxon>
        <taxon>Chordata</taxon>
        <taxon>Craniata</taxon>
        <taxon>Vertebrata</taxon>
        <taxon>Euteleostomi</taxon>
        <taxon>Actinopterygii</taxon>
        <taxon>Neopterygii</taxon>
        <taxon>Teleostei</taxon>
        <taxon>Anguilliformes</taxon>
        <taxon>Anguillidae</taxon>
        <taxon>Anguilla</taxon>
    </lineage>
</organism>
<sequence length="45" mass="4851">MCDAVRKAGDSSHIRIPSVRLGVAMTLSVLSSLFCNRLSFPPSTE</sequence>
<dbReference type="AlphaFoldDB" id="A0A0E9PVL6"/>
<reference evidence="1" key="1">
    <citation type="submission" date="2014-11" db="EMBL/GenBank/DDBJ databases">
        <authorList>
            <person name="Amaro Gonzalez C."/>
        </authorList>
    </citation>
    <scope>NUCLEOTIDE SEQUENCE</scope>
</reference>
<name>A0A0E9PVL6_ANGAN</name>
<accession>A0A0E9PVL6</accession>
<dbReference type="EMBL" id="GBXM01100432">
    <property type="protein sequence ID" value="JAH08145.1"/>
    <property type="molecule type" value="Transcribed_RNA"/>
</dbReference>